<dbReference type="KEGG" id="vzi:G5S32_12365"/>
<accession>A0A6G7CL03</accession>
<evidence type="ECO:0000313" key="3">
    <source>
        <dbReference type="EMBL" id="QIH42728.1"/>
    </source>
</evidence>
<name>A0A6G7CL03_9VIBR</name>
<dbReference type="RefSeq" id="WP_165312283.1">
    <property type="nucleotide sequence ID" value="NZ_CP049331.1"/>
</dbReference>
<feature type="compositionally biased region" description="Polar residues" evidence="1">
    <location>
        <begin position="23"/>
        <end position="33"/>
    </location>
</feature>
<feature type="region of interest" description="Disordered" evidence="1">
    <location>
        <begin position="23"/>
        <end position="61"/>
    </location>
</feature>
<sequence length="61" mass="6505">MLNHDDRLPSVVIGLSFSNVISTSNQRHSTTAPETAANHRTGIHTETGKNNGTLGYSADLV</sequence>
<gene>
    <name evidence="2" type="ORF">G5S32_12335</name>
    <name evidence="3" type="ORF">G5S32_12365</name>
</gene>
<protein>
    <submittedName>
        <fullName evidence="2">Uncharacterized protein</fullName>
    </submittedName>
</protein>
<dbReference type="EMBL" id="CP049331">
    <property type="protein sequence ID" value="QIH42728.1"/>
    <property type="molecule type" value="Genomic_DNA"/>
</dbReference>
<dbReference type="Proteomes" id="UP000503003">
    <property type="component" value="Chromosome 1"/>
</dbReference>
<evidence type="ECO:0000313" key="2">
    <source>
        <dbReference type="EMBL" id="QIH42723.1"/>
    </source>
</evidence>
<proteinExistence type="predicted"/>
<evidence type="ECO:0000313" key="4">
    <source>
        <dbReference type="Proteomes" id="UP000503003"/>
    </source>
</evidence>
<dbReference type="KEGG" id="vzi:G5S32_12335"/>
<reference evidence="2 4" key="1">
    <citation type="submission" date="2020-02" db="EMBL/GenBank/DDBJ databases">
        <title>A complete genome of a marine bacterium Vibrio sp. ZWAL4003 isolated from the mangrove sediment with the ability to degrade polysaccharides.</title>
        <authorList>
            <person name="Wu J."/>
            <person name="Qu W."/>
            <person name="Zeng R."/>
        </authorList>
    </citation>
    <scope>NUCLEOTIDE SEQUENCE [LARGE SCALE GENOMIC DNA]</scope>
    <source>
        <strain evidence="2 4">ZWAL4003</strain>
    </source>
</reference>
<dbReference type="AlphaFoldDB" id="A0A6G7CL03"/>
<evidence type="ECO:0000256" key="1">
    <source>
        <dbReference type="SAM" id="MobiDB-lite"/>
    </source>
</evidence>
<dbReference type="EMBL" id="CP049331">
    <property type="protein sequence ID" value="QIH42723.1"/>
    <property type="molecule type" value="Genomic_DNA"/>
</dbReference>
<organism evidence="2 4">
    <name type="scientific">Vibrio ziniensis</name>
    <dbReference type="NCBI Taxonomy" id="2711221"/>
    <lineage>
        <taxon>Bacteria</taxon>
        <taxon>Pseudomonadati</taxon>
        <taxon>Pseudomonadota</taxon>
        <taxon>Gammaproteobacteria</taxon>
        <taxon>Vibrionales</taxon>
        <taxon>Vibrionaceae</taxon>
        <taxon>Vibrio</taxon>
    </lineage>
</organism>
<keyword evidence="4" id="KW-1185">Reference proteome</keyword>